<keyword evidence="6" id="KW-0297">G-protein coupled receptor</keyword>
<dbReference type="GO" id="GO:0050916">
    <property type="term" value="P:sensory perception of sweet taste"/>
    <property type="evidence" value="ECO:0007669"/>
    <property type="project" value="TreeGrafter"/>
</dbReference>
<sequence>FDPLEFIGALAMKFAVDEINNSSIILPLTRIGYEIYDSCQQSEVILEETLKLISDKNDSLVPILCNYTNYKSKVIAVVGPSTSKMISATGHVLSFFHLPQISFGDSSEEFSEKNTYKSFLRTIPSDEFLAQAILQLLNELQWKWIAIVGSRETYDDHKWLFQFVYLASQSGICIAHQAYFPEDTNLNASLEVIIQNIRKSEANVTILFTSLQETEGFLKAAIKFQLAMVWIATPTWSLSKTIQQLPGIDRIGTVIGFSVKSKELPGFNDYVQTVLSLKDFSWQSDQESKSTSRKFQQNQKILRDLQTICSSCGSLLQEYITKGLDPMTKNVAYRVYVAVQCIAQALHSMLNCAPGLRCIDPSDIYPWQLLNQLKGQNFTVGNVNINFDLYGNPNIGYDILTWRNTSDPVVIVGEFLDKLTIRKTLIKWHSEVVPQSSCSRECSDGQIKISKDFSSCCFDCVTCPEGTFSNGTECSSCPVSQWSMSGSKSCQPPTFSFLTWGNYYVIGIVVFMALIMLHVFAIVQLFFRHRSTPVIRASGGIMCFLILLGFVCLNVSIVFYIGEPSNLICQIRYVILNISFTLILGPILVKSLQLFFTSNTSLPWLQWILSHGIWIILLSITLGQVILCVLYIKFVEMLSVDLTSTAISSLQVYVSCSYEPLLQFGLMLSYNFLLILLCFICCFMAEKPAHQYHMARDTTVAMLTLIILWVIFIPTYVSMPVTFKSFIQMIFILGSSMGTLSSLFFPKCYVLVYKKELNNCDYFRAYLPKATKE</sequence>
<evidence type="ECO:0000256" key="3">
    <source>
        <dbReference type="ARBA" id="ARBA00022692"/>
    </source>
</evidence>
<dbReference type="OrthoDB" id="5984008at2759"/>
<evidence type="ECO:0000256" key="11">
    <source>
        <dbReference type="ARBA" id="ARBA00038492"/>
    </source>
</evidence>
<dbReference type="CDD" id="cd00064">
    <property type="entry name" value="FU"/>
    <property type="match status" value="1"/>
</dbReference>
<evidence type="ECO:0000256" key="10">
    <source>
        <dbReference type="ARBA" id="ARBA00023224"/>
    </source>
</evidence>
<dbReference type="InterPro" id="IPR001828">
    <property type="entry name" value="ANF_lig-bd_rcpt"/>
</dbReference>
<keyword evidence="9" id="KW-0325">Glycoprotein</keyword>
<evidence type="ECO:0000256" key="7">
    <source>
        <dbReference type="ARBA" id="ARBA00023136"/>
    </source>
</evidence>
<dbReference type="PROSITE" id="PS50259">
    <property type="entry name" value="G_PROTEIN_RECEP_F3_4"/>
    <property type="match status" value="1"/>
</dbReference>
<dbReference type="InterPro" id="IPR017978">
    <property type="entry name" value="GPCR_3_C"/>
</dbReference>
<dbReference type="Gene3D" id="2.10.50.30">
    <property type="entry name" value="GPCR, family 3, nine cysteines domain"/>
    <property type="match status" value="1"/>
</dbReference>
<dbReference type="PRINTS" id="PR00248">
    <property type="entry name" value="GPCRMGR"/>
</dbReference>
<dbReference type="FunFam" id="3.40.50.2300:FF:000016">
    <property type="entry name" value="Taste 1 receptor member 2"/>
    <property type="match status" value="1"/>
</dbReference>
<keyword evidence="16" id="KW-1185">Reference proteome</keyword>
<dbReference type="AlphaFoldDB" id="A0A8T2IRZ6"/>
<dbReference type="InterPro" id="IPR000337">
    <property type="entry name" value="GPCR_3"/>
</dbReference>
<dbReference type="Pfam" id="PF01094">
    <property type="entry name" value="ANF_receptor"/>
    <property type="match status" value="1"/>
</dbReference>
<dbReference type="InterPro" id="IPR028082">
    <property type="entry name" value="Peripla_BP_I"/>
</dbReference>
<dbReference type="Proteomes" id="UP000812440">
    <property type="component" value="Chromosome 7"/>
</dbReference>
<keyword evidence="8" id="KW-0675">Receptor</keyword>
<dbReference type="GO" id="GO:0005886">
    <property type="term" value="C:plasma membrane"/>
    <property type="evidence" value="ECO:0007669"/>
    <property type="project" value="UniProtKB-SubCell"/>
</dbReference>
<dbReference type="InterPro" id="IPR011500">
    <property type="entry name" value="GPCR_3_9-Cys_dom"/>
</dbReference>
<dbReference type="InterPro" id="IPR038550">
    <property type="entry name" value="GPCR_3_9-Cys_sf"/>
</dbReference>
<dbReference type="FunFam" id="2.10.50.30:FF:000004">
    <property type="entry name" value="Taste receptor type 1 member 3-like protein"/>
    <property type="match status" value="1"/>
</dbReference>
<keyword evidence="5 13" id="KW-1133">Transmembrane helix</keyword>
<proteinExistence type="inferred from homology"/>
<evidence type="ECO:0000259" key="14">
    <source>
        <dbReference type="PROSITE" id="PS50259"/>
    </source>
</evidence>
<reference evidence="15" key="1">
    <citation type="thesis" date="2020" institute="ProQuest LLC" country="789 East Eisenhower Parkway, Ann Arbor, MI, USA">
        <title>Comparative Genomics and Chromosome Evolution.</title>
        <authorList>
            <person name="Mudd A.B."/>
        </authorList>
    </citation>
    <scope>NUCLEOTIDE SEQUENCE</scope>
    <source>
        <strain evidence="15">Female2</strain>
        <tissue evidence="15">Blood</tissue>
    </source>
</reference>
<dbReference type="InterPro" id="IPR000068">
    <property type="entry name" value="GPCR_3_Ca_sens_rcpt-rel"/>
</dbReference>
<evidence type="ECO:0000256" key="2">
    <source>
        <dbReference type="ARBA" id="ARBA00022475"/>
    </source>
</evidence>
<feature type="transmembrane region" description="Helical" evidence="13">
    <location>
        <begin position="698"/>
        <end position="719"/>
    </location>
</feature>
<evidence type="ECO:0000313" key="16">
    <source>
        <dbReference type="Proteomes" id="UP000812440"/>
    </source>
</evidence>
<feature type="transmembrane region" description="Helical" evidence="13">
    <location>
        <begin position="503"/>
        <end position="527"/>
    </location>
</feature>
<dbReference type="GO" id="GO:0050917">
    <property type="term" value="P:sensory perception of umami taste"/>
    <property type="evidence" value="ECO:0007669"/>
    <property type="project" value="TreeGrafter"/>
</dbReference>
<dbReference type="Pfam" id="PF00003">
    <property type="entry name" value="7tm_3"/>
    <property type="match status" value="1"/>
</dbReference>
<evidence type="ECO:0000256" key="6">
    <source>
        <dbReference type="ARBA" id="ARBA00023040"/>
    </source>
</evidence>
<evidence type="ECO:0000256" key="5">
    <source>
        <dbReference type="ARBA" id="ARBA00022989"/>
    </source>
</evidence>
<feature type="domain" description="G-protein coupled receptors family 3 profile" evidence="14">
    <location>
        <begin position="504"/>
        <end position="758"/>
    </location>
</feature>
<organism evidence="15 16">
    <name type="scientific">Hymenochirus boettgeri</name>
    <name type="common">Congo dwarf clawed frog</name>
    <dbReference type="NCBI Taxonomy" id="247094"/>
    <lineage>
        <taxon>Eukaryota</taxon>
        <taxon>Metazoa</taxon>
        <taxon>Chordata</taxon>
        <taxon>Craniata</taxon>
        <taxon>Vertebrata</taxon>
        <taxon>Euteleostomi</taxon>
        <taxon>Amphibia</taxon>
        <taxon>Batrachia</taxon>
        <taxon>Anura</taxon>
        <taxon>Pipoidea</taxon>
        <taxon>Pipidae</taxon>
        <taxon>Pipinae</taxon>
        <taxon>Hymenochirus</taxon>
    </lineage>
</organism>
<feature type="transmembrane region" description="Helical" evidence="13">
    <location>
        <begin position="539"/>
        <end position="561"/>
    </location>
</feature>
<accession>A0A8T2IRZ6</accession>
<gene>
    <name evidence="15" type="ORF">GDO86_012664</name>
</gene>
<comment type="caution">
    <text evidence="15">The sequence shown here is derived from an EMBL/GenBank/DDBJ whole genome shotgun (WGS) entry which is preliminary data.</text>
</comment>
<evidence type="ECO:0000256" key="1">
    <source>
        <dbReference type="ARBA" id="ARBA00004651"/>
    </source>
</evidence>
<dbReference type="PANTHER" id="PTHR24061:SF435">
    <property type="entry name" value="TASTE RECEPTOR TYPE 1 MEMBER 3"/>
    <property type="match status" value="1"/>
</dbReference>
<dbReference type="InterPro" id="IPR006212">
    <property type="entry name" value="Furin_repeat"/>
</dbReference>
<evidence type="ECO:0000256" key="12">
    <source>
        <dbReference type="ARBA" id="ARBA00040705"/>
    </source>
</evidence>
<feature type="transmembrane region" description="Helical" evidence="13">
    <location>
        <begin position="667"/>
        <end position="686"/>
    </location>
</feature>
<feature type="transmembrane region" description="Helical" evidence="13">
    <location>
        <begin position="608"/>
        <end position="632"/>
    </location>
</feature>
<dbReference type="Pfam" id="PF07562">
    <property type="entry name" value="NCD3G"/>
    <property type="match status" value="1"/>
</dbReference>
<evidence type="ECO:0000256" key="9">
    <source>
        <dbReference type="ARBA" id="ARBA00023180"/>
    </source>
</evidence>
<feature type="non-terminal residue" evidence="15">
    <location>
        <position position="1"/>
    </location>
</feature>
<keyword evidence="10" id="KW-0807">Transducer</keyword>
<keyword evidence="7 13" id="KW-0472">Membrane</keyword>
<dbReference type="SUPFAM" id="SSF53822">
    <property type="entry name" value="Periplasmic binding protein-like I"/>
    <property type="match status" value="1"/>
</dbReference>
<dbReference type="EMBL" id="JAACNH010000008">
    <property type="protein sequence ID" value="KAG8434367.1"/>
    <property type="molecule type" value="Genomic_DNA"/>
</dbReference>
<evidence type="ECO:0000313" key="15">
    <source>
        <dbReference type="EMBL" id="KAG8434367.1"/>
    </source>
</evidence>
<evidence type="ECO:0000256" key="13">
    <source>
        <dbReference type="SAM" id="Phobius"/>
    </source>
</evidence>
<name>A0A8T2IRZ6_9PIPI</name>
<evidence type="ECO:0000256" key="4">
    <source>
        <dbReference type="ARBA" id="ARBA00022729"/>
    </source>
</evidence>
<keyword evidence="2" id="KW-1003">Cell membrane</keyword>
<feature type="transmembrane region" description="Helical" evidence="13">
    <location>
        <begin position="573"/>
        <end position="596"/>
    </location>
</feature>
<feature type="transmembrane region" description="Helical" evidence="13">
    <location>
        <begin position="725"/>
        <end position="745"/>
    </location>
</feature>
<dbReference type="PANTHER" id="PTHR24061">
    <property type="entry name" value="CALCIUM-SENSING RECEPTOR-RELATED"/>
    <property type="match status" value="1"/>
</dbReference>
<dbReference type="Gene3D" id="3.40.50.2300">
    <property type="match status" value="2"/>
</dbReference>
<comment type="similarity">
    <text evidence="11">Belongs to the G-protein coupled receptor 3 family. TAS1R subfamily.</text>
</comment>
<keyword evidence="4" id="KW-0732">Signal</keyword>
<protein>
    <recommendedName>
        <fullName evidence="12">Taste receptor type 1 member 3</fullName>
    </recommendedName>
</protein>
<keyword evidence="3 13" id="KW-0812">Transmembrane</keyword>
<comment type="subcellular location">
    <subcellularLocation>
        <location evidence="1">Cell membrane</location>
        <topology evidence="1">Multi-pass membrane protein</topology>
    </subcellularLocation>
</comment>
<evidence type="ECO:0000256" key="8">
    <source>
        <dbReference type="ARBA" id="ARBA00023170"/>
    </source>
</evidence>
<dbReference type="GO" id="GO:0004930">
    <property type="term" value="F:G protein-coupled receptor activity"/>
    <property type="evidence" value="ECO:0007669"/>
    <property type="project" value="UniProtKB-KW"/>
</dbReference>